<evidence type="ECO:0000313" key="2">
    <source>
        <dbReference type="EMBL" id="KAK8875122.1"/>
    </source>
</evidence>
<dbReference type="Proteomes" id="UP001390339">
    <property type="component" value="Unassembled WGS sequence"/>
</dbReference>
<dbReference type="Pfam" id="PF17784">
    <property type="entry name" value="Sulfotransfer_4"/>
    <property type="match status" value="1"/>
</dbReference>
<dbReference type="InterPro" id="IPR040632">
    <property type="entry name" value="Sulfotransfer_4"/>
</dbReference>
<keyword evidence="1" id="KW-1133">Transmembrane helix</keyword>
<reference evidence="2 3" key="1">
    <citation type="journal article" date="2024" name="IMA Fungus">
        <title>Apiospora arundinis, a panoply of carbohydrate-active enzymes and secondary metabolites.</title>
        <authorList>
            <person name="Sorensen T."/>
            <person name="Petersen C."/>
            <person name="Muurmann A.T."/>
            <person name="Christiansen J.V."/>
            <person name="Brundto M.L."/>
            <person name="Overgaard C.K."/>
            <person name="Boysen A.T."/>
            <person name="Wollenberg R.D."/>
            <person name="Larsen T.O."/>
            <person name="Sorensen J.L."/>
            <person name="Nielsen K.L."/>
            <person name="Sondergaard T.E."/>
        </authorList>
    </citation>
    <scope>NUCLEOTIDE SEQUENCE [LARGE SCALE GENOMIC DNA]</scope>
    <source>
        <strain evidence="2 3">AAU 773</strain>
    </source>
</reference>
<gene>
    <name evidence="2" type="ORF">PGQ11_005636</name>
</gene>
<dbReference type="PANTHER" id="PTHR36978">
    <property type="entry name" value="P-LOOP CONTAINING NUCLEOTIDE TRIPHOSPHATE HYDROLASE"/>
    <property type="match status" value="1"/>
</dbReference>
<dbReference type="EMBL" id="JAPCWZ010000003">
    <property type="protein sequence ID" value="KAK8875122.1"/>
    <property type="molecule type" value="Genomic_DNA"/>
</dbReference>
<feature type="transmembrane region" description="Helical" evidence="1">
    <location>
        <begin position="242"/>
        <end position="263"/>
    </location>
</feature>
<dbReference type="SUPFAM" id="SSF52540">
    <property type="entry name" value="P-loop containing nucleoside triphosphate hydrolases"/>
    <property type="match status" value="1"/>
</dbReference>
<sequence length="272" mass="31726">MAFSKSRKIDALPEVEHKREMKVLVLGMPRTGSISIRHGLRKLGFECFHGAILEVSPWKFQYWDEAIRAKYYGEDKPYGRREFDKLLGEFEVSINFPGTLFAEELIEAYPEAKVILTVRDVDKWKQSLTQSVDSTRDWKSFDCLAPFDPIWGPWWRFHKLEHAIRPLLAPKGEKRGFLDHYERIRAIVPKERLLEYRVGEGWERLCDFLDVPVPKEPFPHVNSTEQFIVGRQARWNHAFQCMLVRMVPLSILVAVGACAAWWYGSADMLILS</sequence>
<keyword evidence="1" id="KW-0812">Transmembrane</keyword>
<dbReference type="Gene3D" id="3.40.50.300">
    <property type="entry name" value="P-loop containing nucleotide triphosphate hydrolases"/>
    <property type="match status" value="1"/>
</dbReference>
<dbReference type="InterPro" id="IPR027417">
    <property type="entry name" value="P-loop_NTPase"/>
</dbReference>
<protein>
    <submittedName>
        <fullName evidence="2">Nad dependent epimerase dehydratase protein</fullName>
    </submittedName>
</protein>
<comment type="caution">
    <text evidence="2">The sequence shown here is derived from an EMBL/GenBank/DDBJ whole genome shotgun (WGS) entry which is preliminary data.</text>
</comment>
<dbReference type="PANTHER" id="PTHR36978:SF4">
    <property type="entry name" value="P-LOOP CONTAINING NUCLEOSIDE TRIPHOSPHATE HYDROLASE PROTEIN"/>
    <property type="match status" value="1"/>
</dbReference>
<evidence type="ECO:0000313" key="3">
    <source>
        <dbReference type="Proteomes" id="UP001390339"/>
    </source>
</evidence>
<proteinExistence type="predicted"/>
<name>A0ABR2JCV9_9PEZI</name>
<evidence type="ECO:0000256" key="1">
    <source>
        <dbReference type="SAM" id="Phobius"/>
    </source>
</evidence>
<keyword evidence="1" id="KW-0472">Membrane</keyword>
<keyword evidence="3" id="KW-1185">Reference proteome</keyword>
<accession>A0ABR2JCV9</accession>
<organism evidence="2 3">
    <name type="scientific">Apiospora arundinis</name>
    <dbReference type="NCBI Taxonomy" id="335852"/>
    <lineage>
        <taxon>Eukaryota</taxon>
        <taxon>Fungi</taxon>
        <taxon>Dikarya</taxon>
        <taxon>Ascomycota</taxon>
        <taxon>Pezizomycotina</taxon>
        <taxon>Sordariomycetes</taxon>
        <taxon>Xylariomycetidae</taxon>
        <taxon>Amphisphaeriales</taxon>
        <taxon>Apiosporaceae</taxon>
        <taxon>Apiospora</taxon>
    </lineage>
</organism>